<accession>R7TG84</accession>
<dbReference type="EMBL" id="KB310854">
    <property type="protein sequence ID" value="ELT90566.1"/>
    <property type="molecule type" value="Genomic_DNA"/>
</dbReference>
<feature type="transmembrane region" description="Helical" evidence="1">
    <location>
        <begin position="7"/>
        <end position="27"/>
    </location>
</feature>
<keyword evidence="1" id="KW-1133">Transmembrane helix</keyword>
<dbReference type="OMA" id="RIMHAAS"/>
<gene>
    <name evidence="3" type="ORF">CAPTEDRAFT_209618</name>
</gene>
<dbReference type="Pfam" id="PF05050">
    <property type="entry name" value="Methyltransf_21"/>
    <property type="match status" value="1"/>
</dbReference>
<dbReference type="OrthoDB" id="6352234at2759"/>
<evidence type="ECO:0000259" key="2">
    <source>
        <dbReference type="Pfam" id="PF05050"/>
    </source>
</evidence>
<evidence type="ECO:0000313" key="5">
    <source>
        <dbReference type="Proteomes" id="UP000014760"/>
    </source>
</evidence>
<dbReference type="EnsemblMetazoa" id="CapteT209618">
    <property type="protein sequence ID" value="CapteP209618"/>
    <property type="gene ID" value="CapteG209618"/>
</dbReference>
<dbReference type="PANTHER" id="PTHR34009">
    <property type="entry name" value="PROTEIN STAR"/>
    <property type="match status" value="1"/>
</dbReference>
<dbReference type="HOGENOM" id="CLU_062907_0_1_1"/>
<dbReference type="GO" id="GO:0031902">
    <property type="term" value="C:late endosome membrane"/>
    <property type="evidence" value="ECO:0007669"/>
    <property type="project" value="TreeGrafter"/>
</dbReference>
<dbReference type="InterPro" id="IPR053202">
    <property type="entry name" value="EGF_Rcpt_Signaling_Reg"/>
</dbReference>
<dbReference type="InterPro" id="IPR029063">
    <property type="entry name" value="SAM-dependent_MTases_sf"/>
</dbReference>
<dbReference type="EMBL" id="AMQN01014285">
    <property type="status" value="NOT_ANNOTATED_CDS"/>
    <property type="molecule type" value="Genomic_DNA"/>
</dbReference>
<dbReference type="GO" id="GO:0005886">
    <property type="term" value="C:plasma membrane"/>
    <property type="evidence" value="ECO:0007669"/>
    <property type="project" value="TreeGrafter"/>
</dbReference>
<sequence>MQHRFRSSCILVATVIVFGTLVFIAVLERYKLDGATLLAPEGGQVPEFDGHDDELPPRIHKHRVARDMLPIDPKIIRRFQALSGRKQDDPELISFIREEFIEDRRPFLPKLSHNVYKTPQADEVDKYFKAKNDGFFVEAGALDGERSSNTIWFEKRFGWTGFLVEMDPSYYLQLRGKNRRCYTCNACISPSNYSSVVPFQEKGRGNGAIVPKASLSTFPCLCFPFYSMMRALDKVKIDYFSLDVEGQELAILRTIPFDEIDISVLSVEYLHTDKQQLRDFMESQGYVTAKTLSYENRRIPQWSYDFIFVKEDLFRAVNRTQEQS</sequence>
<dbReference type="GO" id="GO:0006888">
    <property type="term" value="P:endoplasmic reticulum to Golgi vesicle-mediated transport"/>
    <property type="evidence" value="ECO:0007669"/>
    <property type="project" value="TreeGrafter"/>
</dbReference>
<dbReference type="Gene3D" id="3.40.50.150">
    <property type="entry name" value="Vaccinia Virus protein VP39"/>
    <property type="match status" value="1"/>
</dbReference>
<evidence type="ECO:0000313" key="3">
    <source>
        <dbReference type="EMBL" id="ELT90566.1"/>
    </source>
</evidence>
<name>R7TG84_CAPTE</name>
<feature type="domain" description="Methyltransferase FkbM" evidence="2">
    <location>
        <begin position="139"/>
        <end position="287"/>
    </location>
</feature>
<dbReference type="PANTHER" id="PTHR34009:SF2">
    <property type="entry name" value="PROTEIN STAR"/>
    <property type="match status" value="1"/>
</dbReference>
<proteinExistence type="predicted"/>
<dbReference type="InterPro" id="IPR006342">
    <property type="entry name" value="FkbM_mtfrase"/>
</dbReference>
<keyword evidence="5" id="KW-1185">Reference proteome</keyword>
<keyword evidence="1" id="KW-0812">Transmembrane</keyword>
<reference evidence="3 5" key="2">
    <citation type="journal article" date="2013" name="Nature">
        <title>Insights into bilaterian evolution from three spiralian genomes.</title>
        <authorList>
            <person name="Simakov O."/>
            <person name="Marletaz F."/>
            <person name="Cho S.J."/>
            <person name="Edsinger-Gonzales E."/>
            <person name="Havlak P."/>
            <person name="Hellsten U."/>
            <person name="Kuo D.H."/>
            <person name="Larsson T."/>
            <person name="Lv J."/>
            <person name="Arendt D."/>
            <person name="Savage R."/>
            <person name="Osoegawa K."/>
            <person name="de Jong P."/>
            <person name="Grimwood J."/>
            <person name="Chapman J.A."/>
            <person name="Shapiro H."/>
            <person name="Aerts A."/>
            <person name="Otillar R.P."/>
            <person name="Terry A.Y."/>
            <person name="Boore J.L."/>
            <person name="Grigoriev I.V."/>
            <person name="Lindberg D.R."/>
            <person name="Seaver E.C."/>
            <person name="Weisblat D.A."/>
            <person name="Putnam N.H."/>
            <person name="Rokhsar D.S."/>
        </authorList>
    </citation>
    <scope>NUCLEOTIDE SEQUENCE</scope>
    <source>
        <strain evidence="3 5">I ESC-2004</strain>
    </source>
</reference>
<evidence type="ECO:0000313" key="4">
    <source>
        <dbReference type="EnsemblMetazoa" id="CapteP209618"/>
    </source>
</evidence>
<reference evidence="4" key="3">
    <citation type="submission" date="2015-06" db="UniProtKB">
        <authorList>
            <consortium name="EnsemblMetazoa"/>
        </authorList>
    </citation>
    <scope>IDENTIFICATION</scope>
</reference>
<dbReference type="AlphaFoldDB" id="R7TG84"/>
<dbReference type="GO" id="GO:0016197">
    <property type="term" value="P:endosomal transport"/>
    <property type="evidence" value="ECO:0007669"/>
    <property type="project" value="TreeGrafter"/>
</dbReference>
<dbReference type="GO" id="GO:0005794">
    <property type="term" value="C:Golgi apparatus"/>
    <property type="evidence" value="ECO:0007669"/>
    <property type="project" value="TreeGrafter"/>
</dbReference>
<dbReference type="SUPFAM" id="SSF53335">
    <property type="entry name" value="S-adenosyl-L-methionine-dependent methyltransferases"/>
    <property type="match status" value="1"/>
</dbReference>
<protein>
    <recommendedName>
        <fullName evidence="2">Methyltransferase FkbM domain-containing protein</fullName>
    </recommendedName>
</protein>
<reference evidence="5" key="1">
    <citation type="submission" date="2012-12" db="EMBL/GenBank/DDBJ databases">
        <authorList>
            <person name="Hellsten U."/>
            <person name="Grimwood J."/>
            <person name="Chapman J.A."/>
            <person name="Shapiro H."/>
            <person name="Aerts A."/>
            <person name="Otillar R.P."/>
            <person name="Terry A.Y."/>
            <person name="Boore J.L."/>
            <person name="Simakov O."/>
            <person name="Marletaz F."/>
            <person name="Cho S.-J."/>
            <person name="Edsinger-Gonzales E."/>
            <person name="Havlak P."/>
            <person name="Kuo D.-H."/>
            <person name="Larsson T."/>
            <person name="Lv J."/>
            <person name="Arendt D."/>
            <person name="Savage R."/>
            <person name="Osoegawa K."/>
            <person name="de Jong P."/>
            <person name="Lindberg D.R."/>
            <person name="Seaver E.C."/>
            <person name="Weisblat D.A."/>
            <person name="Putnam N.H."/>
            <person name="Grigoriev I.V."/>
            <person name="Rokhsar D.S."/>
        </authorList>
    </citation>
    <scope>NUCLEOTIDE SEQUENCE</scope>
    <source>
        <strain evidence="5">I ESC-2004</strain>
    </source>
</reference>
<dbReference type="Proteomes" id="UP000014760">
    <property type="component" value="Unassembled WGS sequence"/>
</dbReference>
<organism evidence="3">
    <name type="scientific">Capitella teleta</name>
    <name type="common">Polychaete worm</name>
    <dbReference type="NCBI Taxonomy" id="283909"/>
    <lineage>
        <taxon>Eukaryota</taxon>
        <taxon>Metazoa</taxon>
        <taxon>Spiralia</taxon>
        <taxon>Lophotrochozoa</taxon>
        <taxon>Annelida</taxon>
        <taxon>Polychaeta</taxon>
        <taxon>Sedentaria</taxon>
        <taxon>Scolecida</taxon>
        <taxon>Capitellidae</taxon>
        <taxon>Capitella</taxon>
    </lineage>
</organism>
<dbReference type="GO" id="GO:0005789">
    <property type="term" value="C:endoplasmic reticulum membrane"/>
    <property type="evidence" value="ECO:0007669"/>
    <property type="project" value="TreeGrafter"/>
</dbReference>
<evidence type="ECO:0000256" key="1">
    <source>
        <dbReference type="SAM" id="Phobius"/>
    </source>
</evidence>
<keyword evidence="1" id="KW-0472">Membrane</keyword>